<organism evidence="3 4">
    <name type="scientific">Riemerella anatipestifer</name>
    <name type="common">Moraxella anatipestifer</name>
    <dbReference type="NCBI Taxonomy" id="34085"/>
    <lineage>
        <taxon>Bacteria</taxon>
        <taxon>Pseudomonadati</taxon>
        <taxon>Bacteroidota</taxon>
        <taxon>Flavobacteriia</taxon>
        <taxon>Flavobacteriales</taxon>
        <taxon>Weeksellaceae</taxon>
        <taxon>Riemerella</taxon>
    </lineage>
</organism>
<feature type="chain" id="PRO_5042876505" description="Lipoprotein" evidence="2">
    <location>
        <begin position="22"/>
        <end position="473"/>
    </location>
</feature>
<dbReference type="RefSeq" id="WP_081276944.1">
    <property type="nucleotide sequence ID" value="NZ_CP029760.1"/>
</dbReference>
<feature type="compositionally biased region" description="Polar residues" evidence="1">
    <location>
        <begin position="462"/>
        <end position="473"/>
    </location>
</feature>
<evidence type="ECO:0000256" key="1">
    <source>
        <dbReference type="SAM" id="MobiDB-lite"/>
    </source>
</evidence>
<dbReference type="EMBL" id="JAOZYT010000026">
    <property type="protein sequence ID" value="MCW0523765.1"/>
    <property type="molecule type" value="Genomic_DNA"/>
</dbReference>
<dbReference type="PROSITE" id="PS51257">
    <property type="entry name" value="PROKAR_LIPOPROTEIN"/>
    <property type="match status" value="1"/>
</dbReference>
<protein>
    <recommendedName>
        <fullName evidence="5">Lipoprotein</fullName>
    </recommendedName>
</protein>
<proteinExistence type="predicted"/>
<gene>
    <name evidence="3" type="ORF">OKE68_05485</name>
</gene>
<dbReference type="Proteomes" id="UP001207440">
    <property type="component" value="Unassembled WGS sequence"/>
</dbReference>
<accession>A0AAP3EV45</accession>
<reference evidence="3" key="1">
    <citation type="submission" date="2022-10" db="EMBL/GenBank/DDBJ databases">
        <title>Sifting through the core-genome to identify putative cross-protective antigens against Riemerella anatipestifer.</title>
        <authorList>
            <person name="Zheng X."/>
            <person name="Zhang W."/>
        </authorList>
    </citation>
    <scope>NUCLEOTIDE SEQUENCE</scope>
    <source>
        <strain evidence="3">ZWRA178</strain>
    </source>
</reference>
<dbReference type="AlphaFoldDB" id="A0AAP3EV45"/>
<feature type="signal peptide" evidence="2">
    <location>
        <begin position="1"/>
        <end position="21"/>
    </location>
</feature>
<keyword evidence="2" id="KW-0732">Signal</keyword>
<name>A0AAP3EV45_RIEAN</name>
<sequence length="473" mass="53309">MKQKLTILGLSGLLLLTGCRADDMVTNAKRQDNWAKKFSVFTKKTDNEVIDYAKGFEILAQIHDSLYHTNISGRKHMEKLLELSKVKDIDMSAIEAKPYVDFGIHSQTITEKNGDKWVVFPRIQDGMVKDLVCGVLSDEETQVHYYVLKRDTEFYKNSIGLFQNAYIEKYAPAKKALNSSQKFLELGICTKKGNFFDNCNISIVILPPPPPKGGGNGSSSGGGGGGSSWDWFGWDRPIDRGCMKYYKCNDPDNGGGGYSHPIPPRNPCKKMKGKFEDPIFKKNFERLQKKETLDLDHELGFAESYEKSTPTLLTNRTGTTSVRLPEDGRSYYGFMHTHNNKEGVVRIFSPADVATFLSSCVRNAEEKGNASDAYAIVVTSEGSYTLKYTGDGNYSLGLNQLSQWDTWYNDKYFSLYYNSNESFSQPDVEKLFTQFLKEVVRIEGLEVYKSTPTSSEKMEYNGENQPVKTTPCN</sequence>
<evidence type="ECO:0000313" key="4">
    <source>
        <dbReference type="Proteomes" id="UP001207440"/>
    </source>
</evidence>
<evidence type="ECO:0008006" key="5">
    <source>
        <dbReference type="Google" id="ProtNLM"/>
    </source>
</evidence>
<feature type="region of interest" description="Disordered" evidence="1">
    <location>
        <begin position="453"/>
        <end position="473"/>
    </location>
</feature>
<evidence type="ECO:0000256" key="2">
    <source>
        <dbReference type="SAM" id="SignalP"/>
    </source>
</evidence>
<comment type="caution">
    <text evidence="3">The sequence shown here is derived from an EMBL/GenBank/DDBJ whole genome shotgun (WGS) entry which is preliminary data.</text>
</comment>
<evidence type="ECO:0000313" key="3">
    <source>
        <dbReference type="EMBL" id="MCW0523765.1"/>
    </source>
</evidence>